<accession>A0AAQ3K516</accession>
<dbReference type="GO" id="GO:0005737">
    <property type="term" value="C:cytoplasm"/>
    <property type="evidence" value="ECO:0007669"/>
    <property type="project" value="UniProtKB-SubCell"/>
</dbReference>
<evidence type="ECO:0000256" key="2">
    <source>
        <dbReference type="ARBA" id="ARBA00022490"/>
    </source>
</evidence>
<keyword evidence="2" id="KW-0963">Cytoplasm</keyword>
<comment type="subcellular location">
    <subcellularLocation>
        <location evidence="1">Cytoplasm</location>
    </subcellularLocation>
</comment>
<organism evidence="5 6">
    <name type="scientific">Canna indica</name>
    <name type="common">Indian-shot</name>
    <dbReference type="NCBI Taxonomy" id="4628"/>
    <lineage>
        <taxon>Eukaryota</taxon>
        <taxon>Viridiplantae</taxon>
        <taxon>Streptophyta</taxon>
        <taxon>Embryophyta</taxon>
        <taxon>Tracheophyta</taxon>
        <taxon>Spermatophyta</taxon>
        <taxon>Magnoliopsida</taxon>
        <taxon>Liliopsida</taxon>
        <taxon>Zingiberales</taxon>
        <taxon>Cannaceae</taxon>
        <taxon>Canna</taxon>
    </lineage>
</organism>
<sequence>MAVNVDDAVHDLVCQFKTVSDGLMCKDVRSSPSHITSYPIEDNDSPLSSNHEEKNKRFTRLHSMESSHSFSEDEENYTNQSSVIDNGWHSDNELYSKRVPSRIHVKDFSQLESQRSQESNKFYNIGSDASKISIASDDFEGPDGMPQEWTPPHVSVPLLDLVDKIFQLKRRGWLRRQVYWISKQISQLMMEDAIDDWILRQIHWLRREDVIAQGIRWVQDLLWPDGTFYTKLESAQCNPDDGNIDQKPSQIKNRNHDDKVTAPSSFEAKLEAARRAEDVKKMLLSGAPSALVSLIGASQYRRSARDIYYFLQSTICIKQLAYSMLDVVLVSIFPELQDSVHDIHEQSRKQSD</sequence>
<dbReference type="InterPro" id="IPR051837">
    <property type="entry name" value="SortingNexin/PXDomain-PKLike"/>
</dbReference>
<evidence type="ECO:0000256" key="1">
    <source>
        <dbReference type="ARBA" id="ARBA00004496"/>
    </source>
</evidence>
<feature type="region of interest" description="Disordered" evidence="3">
    <location>
        <begin position="31"/>
        <end position="83"/>
    </location>
</feature>
<feature type="domain" description="Sorting nexin C-terminal" evidence="4">
    <location>
        <begin position="173"/>
        <end position="313"/>
    </location>
</feature>
<keyword evidence="6" id="KW-1185">Reference proteome</keyword>
<evidence type="ECO:0000259" key="4">
    <source>
        <dbReference type="Pfam" id="PF08628"/>
    </source>
</evidence>
<name>A0AAQ3K516_9LILI</name>
<evidence type="ECO:0000313" key="6">
    <source>
        <dbReference type="Proteomes" id="UP001327560"/>
    </source>
</evidence>
<dbReference type="PANTHER" id="PTHR22999">
    <property type="entry name" value="PX SERINE/THREONINE KINASE PXK"/>
    <property type="match status" value="1"/>
</dbReference>
<reference evidence="5 6" key="1">
    <citation type="submission" date="2023-10" db="EMBL/GenBank/DDBJ databases">
        <title>Chromosome-scale genome assembly provides insights into flower coloration mechanisms of Canna indica.</title>
        <authorList>
            <person name="Li C."/>
        </authorList>
    </citation>
    <scope>NUCLEOTIDE SEQUENCE [LARGE SCALE GENOMIC DNA]</scope>
    <source>
        <tissue evidence="5">Flower</tissue>
    </source>
</reference>
<evidence type="ECO:0000313" key="5">
    <source>
        <dbReference type="EMBL" id="WOL00863.1"/>
    </source>
</evidence>
<dbReference type="Proteomes" id="UP001327560">
    <property type="component" value="Chromosome 3"/>
</dbReference>
<dbReference type="AlphaFoldDB" id="A0AAQ3K516"/>
<dbReference type="InterPro" id="IPR013937">
    <property type="entry name" value="Sorting_nexin_C"/>
</dbReference>
<proteinExistence type="predicted"/>
<evidence type="ECO:0000256" key="3">
    <source>
        <dbReference type="SAM" id="MobiDB-lite"/>
    </source>
</evidence>
<dbReference type="Pfam" id="PF08628">
    <property type="entry name" value="Nexin_C"/>
    <property type="match status" value="1"/>
</dbReference>
<dbReference type="EMBL" id="CP136892">
    <property type="protein sequence ID" value="WOL00863.1"/>
    <property type="molecule type" value="Genomic_DNA"/>
</dbReference>
<gene>
    <name evidence="5" type="ORF">Cni_G09576</name>
</gene>
<dbReference type="PANTHER" id="PTHR22999:SF23">
    <property type="entry name" value="SORTING NEXIN-16"/>
    <property type="match status" value="1"/>
</dbReference>
<protein>
    <recommendedName>
        <fullName evidence="4">Sorting nexin C-terminal domain-containing protein</fullName>
    </recommendedName>
</protein>